<dbReference type="EMBL" id="BGZK01001261">
    <property type="protein sequence ID" value="GBP75772.1"/>
    <property type="molecule type" value="Genomic_DNA"/>
</dbReference>
<protein>
    <submittedName>
        <fullName evidence="2">Uncharacterized protein</fullName>
    </submittedName>
</protein>
<evidence type="ECO:0000313" key="3">
    <source>
        <dbReference type="Proteomes" id="UP000299102"/>
    </source>
</evidence>
<keyword evidence="3" id="KW-1185">Reference proteome</keyword>
<gene>
    <name evidence="2" type="ORF">EVAR_60085_1</name>
</gene>
<name>A0A4C1YLM2_EUMVA</name>
<organism evidence="2 3">
    <name type="scientific">Eumeta variegata</name>
    <name type="common">Bagworm moth</name>
    <name type="synonym">Eumeta japonica</name>
    <dbReference type="NCBI Taxonomy" id="151549"/>
    <lineage>
        <taxon>Eukaryota</taxon>
        <taxon>Metazoa</taxon>
        <taxon>Ecdysozoa</taxon>
        <taxon>Arthropoda</taxon>
        <taxon>Hexapoda</taxon>
        <taxon>Insecta</taxon>
        <taxon>Pterygota</taxon>
        <taxon>Neoptera</taxon>
        <taxon>Endopterygota</taxon>
        <taxon>Lepidoptera</taxon>
        <taxon>Glossata</taxon>
        <taxon>Ditrysia</taxon>
        <taxon>Tineoidea</taxon>
        <taxon>Psychidae</taxon>
        <taxon>Oiketicinae</taxon>
        <taxon>Eumeta</taxon>
    </lineage>
</organism>
<proteinExistence type="predicted"/>
<accession>A0A4C1YLM2</accession>
<evidence type="ECO:0000313" key="2">
    <source>
        <dbReference type="EMBL" id="GBP75772.1"/>
    </source>
</evidence>
<reference evidence="2 3" key="1">
    <citation type="journal article" date="2019" name="Commun. Biol.">
        <title>The bagworm genome reveals a unique fibroin gene that provides high tensile strength.</title>
        <authorList>
            <person name="Kono N."/>
            <person name="Nakamura H."/>
            <person name="Ohtoshi R."/>
            <person name="Tomita M."/>
            <person name="Numata K."/>
            <person name="Arakawa K."/>
        </authorList>
    </citation>
    <scope>NUCLEOTIDE SEQUENCE [LARGE SCALE GENOMIC DNA]</scope>
</reference>
<feature type="region of interest" description="Disordered" evidence="1">
    <location>
        <begin position="63"/>
        <end position="94"/>
    </location>
</feature>
<dbReference type="Proteomes" id="UP000299102">
    <property type="component" value="Unassembled WGS sequence"/>
</dbReference>
<comment type="caution">
    <text evidence="2">The sequence shown here is derived from an EMBL/GenBank/DDBJ whole genome shotgun (WGS) entry which is preliminary data.</text>
</comment>
<dbReference type="AlphaFoldDB" id="A0A4C1YLM2"/>
<evidence type="ECO:0000256" key="1">
    <source>
        <dbReference type="SAM" id="MobiDB-lite"/>
    </source>
</evidence>
<sequence length="184" mass="20996">MFGHISGGKCAPYFMRAGRWHLFPRLYGDSSKNYYQQALCASDGPTACVLCKSSGHTANYLGFPRAPKRKTNRKVTNNKKAPRSLRPRRAKHPRARSRLIYHTRKQRRARARTRLKMIEATRPPRSSSPAVVVLQQPYVKLVLKIQIENPRCPSFMPTPPENRSPKPLEDKSEVRAYAAVKKSP</sequence>
<feature type="region of interest" description="Disordered" evidence="1">
    <location>
        <begin position="153"/>
        <end position="184"/>
    </location>
</feature>
<feature type="compositionally biased region" description="Basic and acidic residues" evidence="1">
    <location>
        <begin position="163"/>
        <end position="174"/>
    </location>
</feature>
<feature type="compositionally biased region" description="Basic residues" evidence="1">
    <location>
        <begin position="66"/>
        <end position="94"/>
    </location>
</feature>
<dbReference type="OrthoDB" id="8123886at2759"/>